<name>A0A6G8Q5E8_9ACTN</name>
<dbReference type="Gene3D" id="1.10.357.10">
    <property type="entry name" value="Tetracycline Repressor, domain 2"/>
    <property type="match status" value="1"/>
</dbReference>
<dbReference type="EMBL" id="CP045119">
    <property type="protein sequence ID" value="QIN81702.1"/>
    <property type="molecule type" value="Genomic_DNA"/>
</dbReference>
<dbReference type="AlphaFoldDB" id="A0A6G8Q5E8"/>
<dbReference type="PANTHER" id="PTHR30055:SF226">
    <property type="entry name" value="HTH-TYPE TRANSCRIPTIONAL REGULATOR PKSA"/>
    <property type="match status" value="1"/>
</dbReference>
<dbReference type="KEGG" id="rub:GBA63_02925"/>
<dbReference type="InterPro" id="IPR050109">
    <property type="entry name" value="HTH-type_TetR-like_transc_reg"/>
</dbReference>
<dbReference type="GO" id="GO:0003700">
    <property type="term" value="F:DNA-binding transcription factor activity"/>
    <property type="evidence" value="ECO:0007669"/>
    <property type="project" value="TreeGrafter"/>
</dbReference>
<dbReference type="InterPro" id="IPR001647">
    <property type="entry name" value="HTH_TetR"/>
</dbReference>
<evidence type="ECO:0000313" key="4">
    <source>
        <dbReference type="EMBL" id="QIN81702.1"/>
    </source>
</evidence>
<proteinExistence type="predicted"/>
<protein>
    <submittedName>
        <fullName evidence="4">TetR family transcriptional regulator</fullName>
    </submittedName>
</protein>
<dbReference type="Proteomes" id="UP000501452">
    <property type="component" value="Chromosome"/>
</dbReference>
<gene>
    <name evidence="4" type="ORF">GBA63_02925</name>
</gene>
<dbReference type="PROSITE" id="PS50977">
    <property type="entry name" value="HTH_TETR_2"/>
    <property type="match status" value="1"/>
</dbReference>
<dbReference type="Pfam" id="PF14246">
    <property type="entry name" value="TetR_C_7"/>
    <property type="match status" value="1"/>
</dbReference>
<accession>A0A6G8Q5E8</accession>
<dbReference type="Gene3D" id="1.10.10.60">
    <property type="entry name" value="Homeodomain-like"/>
    <property type="match status" value="1"/>
</dbReference>
<dbReference type="InterPro" id="IPR036271">
    <property type="entry name" value="Tet_transcr_reg_TetR-rel_C_sf"/>
</dbReference>
<dbReference type="Pfam" id="PF00440">
    <property type="entry name" value="TetR_N"/>
    <property type="match status" value="1"/>
</dbReference>
<dbReference type="PANTHER" id="PTHR30055">
    <property type="entry name" value="HTH-TYPE TRANSCRIPTIONAL REGULATOR RUTR"/>
    <property type="match status" value="1"/>
</dbReference>
<keyword evidence="1 2" id="KW-0238">DNA-binding</keyword>
<reference evidence="4 5" key="1">
    <citation type="submission" date="2019-10" db="EMBL/GenBank/DDBJ databases">
        <title>Rubrobacter sp nov SCSIO 52090 isolated from a deep-sea sediment in the South China Sea.</title>
        <authorList>
            <person name="Chen R.W."/>
        </authorList>
    </citation>
    <scope>NUCLEOTIDE SEQUENCE [LARGE SCALE GENOMIC DNA]</scope>
    <source>
        <strain evidence="4 5">SCSIO 52909</strain>
    </source>
</reference>
<evidence type="ECO:0000259" key="3">
    <source>
        <dbReference type="PROSITE" id="PS50977"/>
    </source>
</evidence>
<evidence type="ECO:0000313" key="5">
    <source>
        <dbReference type="Proteomes" id="UP000501452"/>
    </source>
</evidence>
<dbReference type="InterPro" id="IPR039536">
    <property type="entry name" value="TetR_C_Proteobacteria"/>
</dbReference>
<comment type="caution">
    <text evidence="2">Lacks conserved residue(s) required for the propagation of feature annotation.</text>
</comment>
<dbReference type="GO" id="GO:0000976">
    <property type="term" value="F:transcription cis-regulatory region binding"/>
    <property type="evidence" value="ECO:0007669"/>
    <property type="project" value="TreeGrafter"/>
</dbReference>
<dbReference type="InterPro" id="IPR009057">
    <property type="entry name" value="Homeodomain-like_sf"/>
</dbReference>
<evidence type="ECO:0000256" key="1">
    <source>
        <dbReference type="ARBA" id="ARBA00023125"/>
    </source>
</evidence>
<feature type="domain" description="HTH tetR-type" evidence="3">
    <location>
        <begin position="14"/>
        <end position="75"/>
    </location>
</feature>
<dbReference type="SUPFAM" id="SSF48498">
    <property type="entry name" value="Tetracyclin repressor-like, C-terminal domain"/>
    <property type="match status" value="1"/>
</dbReference>
<organism evidence="4 5">
    <name type="scientific">Rubrobacter tropicus</name>
    <dbReference type="NCBI Taxonomy" id="2653851"/>
    <lineage>
        <taxon>Bacteria</taxon>
        <taxon>Bacillati</taxon>
        <taxon>Actinomycetota</taxon>
        <taxon>Rubrobacteria</taxon>
        <taxon>Rubrobacterales</taxon>
        <taxon>Rubrobacteraceae</taxon>
        <taxon>Rubrobacter</taxon>
    </lineage>
</organism>
<keyword evidence="5" id="KW-1185">Reference proteome</keyword>
<sequence>MECSIKEDWLAEEVDRRGQILDAAFEEFSTKGFKGATIKSIAGAAGLQSPALIYWYFPDKEALFDAVLHTHAPLRTTVDDPASMMDRPPEEVLPEIARAYFATVNNPVSQRMMKLLVGEAMRRPGLADMLGRATAAKVLGFLKQYLSRQVELGRLRPHDVRSGARAFVGMLIPQAAGKIVFPALREDDLTDEEHLKTAIGIFLEGLRPKD</sequence>
<evidence type="ECO:0000256" key="2">
    <source>
        <dbReference type="PROSITE-ProRule" id="PRU00335"/>
    </source>
</evidence>
<dbReference type="SUPFAM" id="SSF46689">
    <property type="entry name" value="Homeodomain-like"/>
    <property type="match status" value="1"/>
</dbReference>